<dbReference type="OrthoDB" id="6509636at2759"/>
<comment type="similarity">
    <text evidence="1">Belongs to the ATP-dependent AMP-binding enzyme family.</text>
</comment>
<dbReference type="InterPro" id="IPR020845">
    <property type="entry name" value="AMP-binding_CS"/>
</dbReference>
<dbReference type="Pfam" id="PF13193">
    <property type="entry name" value="AMP-binding_C"/>
    <property type="match status" value="1"/>
</dbReference>
<dbReference type="InterPro" id="IPR045851">
    <property type="entry name" value="AMP-bd_C_sf"/>
</dbReference>
<dbReference type="Proteomes" id="UP001141434">
    <property type="component" value="Unassembled WGS sequence"/>
</dbReference>
<dbReference type="InterPro" id="IPR025110">
    <property type="entry name" value="AMP-bd_C"/>
</dbReference>
<dbReference type="Pfam" id="PF00501">
    <property type="entry name" value="AMP-binding"/>
    <property type="match status" value="1"/>
</dbReference>
<evidence type="ECO:0000259" key="3">
    <source>
        <dbReference type="Pfam" id="PF13193"/>
    </source>
</evidence>
<dbReference type="Gene3D" id="3.40.50.980">
    <property type="match status" value="2"/>
</dbReference>
<dbReference type="GO" id="GO:0016405">
    <property type="term" value="F:CoA-ligase activity"/>
    <property type="evidence" value="ECO:0007669"/>
    <property type="project" value="TreeGrafter"/>
</dbReference>
<keyword evidence="5" id="KW-1185">Reference proteome</keyword>
<dbReference type="CDD" id="cd05911">
    <property type="entry name" value="Firefly_Luc_like"/>
    <property type="match status" value="1"/>
</dbReference>
<evidence type="ECO:0000259" key="2">
    <source>
        <dbReference type="Pfam" id="PF00501"/>
    </source>
</evidence>
<dbReference type="GeneID" id="81391890"/>
<feature type="domain" description="AMP-binding enzyme C-terminal" evidence="3">
    <location>
        <begin position="480"/>
        <end position="559"/>
    </location>
</feature>
<dbReference type="FunFam" id="3.30.300.30:FF:000007">
    <property type="entry name" value="4-coumarate--CoA ligase 2"/>
    <property type="match status" value="1"/>
</dbReference>
<reference evidence="4" key="1">
    <citation type="submission" date="2022-11" db="EMBL/GenBank/DDBJ databases">
        <authorList>
            <person name="Petersen C."/>
        </authorList>
    </citation>
    <scope>NUCLEOTIDE SEQUENCE</scope>
    <source>
        <strain evidence="4">IBT 34128</strain>
    </source>
</reference>
<proteinExistence type="inferred from homology"/>
<dbReference type="Gene3D" id="2.30.38.10">
    <property type="entry name" value="Luciferase, Domain 3"/>
    <property type="match status" value="1"/>
</dbReference>
<comment type="caution">
    <text evidence="4">The sequence shown here is derived from an EMBL/GenBank/DDBJ whole genome shotgun (WGS) entry which is preliminary data.</text>
</comment>
<dbReference type="PANTHER" id="PTHR24096">
    <property type="entry name" value="LONG-CHAIN-FATTY-ACID--COA LIGASE"/>
    <property type="match status" value="1"/>
</dbReference>
<dbReference type="PROSITE" id="PS00455">
    <property type="entry name" value="AMP_BINDING"/>
    <property type="match status" value="1"/>
</dbReference>
<evidence type="ECO:0000256" key="1">
    <source>
        <dbReference type="ARBA" id="ARBA00006432"/>
    </source>
</evidence>
<gene>
    <name evidence="4" type="ORF">NUU61_002140</name>
</gene>
<dbReference type="InterPro" id="IPR000873">
    <property type="entry name" value="AMP-dep_synth/lig_dom"/>
</dbReference>
<evidence type="ECO:0000313" key="4">
    <source>
        <dbReference type="EMBL" id="KAJ5104793.1"/>
    </source>
</evidence>
<dbReference type="RefSeq" id="XP_056513789.1">
    <property type="nucleotide sequence ID" value="XM_056652722.1"/>
</dbReference>
<accession>A0A9W9FR52</accession>
<reference evidence="4" key="2">
    <citation type="journal article" date="2023" name="IMA Fungus">
        <title>Comparative genomic study of the Penicillium genus elucidates a diverse pangenome and 15 lateral gene transfer events.</title>
        <authorList>
            <person name="Petersen C."/>
            <person name="Sorensen T."/>
            <person name="Nielsen M.R."/>
            <person name="Sondergaard T.E."/>
            <person name="Sorensen J.L."/>
            <person name="Fitzpatrick D.A."/>
            <person name="Frisvad J.C."/>
            <person name="Nielsen K.L."/>
        </authorList>
    </citation>
    <scope>NUCLEOTIDE SEQUENCE</scope>
    <source>
        <strain evidence="4">IBT 34128</strain>
    </source>
</reference>
<dbReference type="PANTHER" id="PTHR24096:SF422">
    <property type="entry name" value="BCDNA.GH02901"/>
    <property type="match status" value="1"/>
</dbReference>
<evidence type="ECO:0000313" key="5">
    <source>
        <dbReference type="Proteomes" id="UP001141434"/>
    </source>
</evidence>
<dbReference type="AlphaFoldDB" id="A0A9W9FR52"/>
<dbReference type="Gene3D" id="3.30.300.30">
    <property type="match status" value="1"/>
</dbReference>
<name>A0A9W9FR52_9EURO</name>
<organism evidence="4 5">
    <name type="scientific">Penicillium alfredii</name>
    <dbReference type="NCBI Taxonomy" id="1506179"/>
    <lineage>
        <taxon>Eukaryota</taxon>
        <taxon>Fungi</taxon>
        <taxon>Dikarya</taxon>
        <taxon>Ascomycota</taxon>
        <taxon>Pezizomycotina</taxon>
        <taxon>Eurotiomycetes</taxon>
        <taxon>Eurotiomycetidae</taxon>
        <taxon>Eurotiales</taxon>
        <taxon>Aspergillaceae</taxon>
        <taxon>Penicillium</taxon>
    </lineage>
</organism>
<protein>
    <submittedName>
        <fullName evidence="4">Uncharacterized protein</fullName>
    </submittedName>
</protein>
<dbReference type="EMBL" id="JAPMSZ010000004">
    <property type="protein sequence ID" value="KAJ5104793.1"/>
    <property type="molecule type" value="Genomic_DNA"/>
</dbReference>
<feature type="domain" description="AMP-dependent synthetase/ligase" evidence="2">
    <location>
        <begin position="47"/>
        <end position="426"/>
    </location>
</feature>
<dbReference type="SUPFAM" id="SSF56801">
    <property type="entry name" value="Acetyl-CoA synthetase-like"/>
    <property type="match status" value="1"/>
</dbReference>
<sequence>MVFLPPKEYGQLETVSDHIPICEFMLNEQHGRVAHDLSRDPYTCGITGRSYSSREVVDRVDSLARGLAKEFGWAPNKGTEWDKTMAIFSVNTIDSLPLFWAVHRLGGVVSPANAAYSAPELRHQLLDSKAKALFTCIPLLPTALEAAAKAGFPKSRIYLIDLPQEILGSTKTPTEYKSLAQILEAGKSLPPLEDLKWGPGEGTRRAAFLCYSSGTSGLPKGVMISHRNVIANTLQIKAYEKKHREAVRTRSSPVHTDIALGLLPQSHIYALVVICHAGAYRGDQTVVLPKFELKSYLASIQHFKITSLFLVPPIIINMLRSPDVCSKYDLSTVRELFTGAAPLGTETAAEFQKVYPNVLIRQGYGLTETCTVVTSTHPTDILLGSSGCIIPGFEARIMSPEGQEITSYDTPGEFVVRGPSVVLGYLNNEKATKETFEDGWMRTGDEAVIRRSPKGTEHVFIVDRIKELIKVKGMQVAPAELEAHLLAHPAVADCAVIAVPDETAGEVPKAIVVKSPAAGSDEAASESIRKHVQDHKARHKWLKGGVKFVDAVPKSPSGKILRRLIRDQEKEARRKTGVKL</sequence>